<accession>A0A1V6WY15</accession>
<keyword evidence="4 5" id="KW-0472">Membrane</keyword>
<dbReference type="PANTHER" id="PTHR31382">
    <property type="entry name" value="NA(+)/H(+) ANTIPORTER"/>
    <property type="match status" value="1"/>
</dbReference>
<dbReference type="InterPro" id="IPR006153">
    <property type="entry name" value="Cation/H_exchanger_TM"/>
</dbReference>
<keyword evidence="3 5" id="KW-1133">Transmembrane helix</keyword>
<name>A0A1V6WY15_PENNA</name>
<dbReference type="Proteomes" id="UP000191691">
    <property type="component" value="Unassembled WGS sequence"/>
</dbReference>
<gene>
    <name evidence="7" type="ORF">PENNAL_c0161G06066</name>
</gene>
<dbReference type="GO" id="GO:0120029">
    <property type="term" value="P:proton export across plasma membrane"/>
    <property type="evidence" value="ECO:0007669"/>
    <property type="project" value="InterPro"/>
</dbReference>
<dbReference type="AlphaFoldDB" id="A0A1V6WY15"/>
<dbReference type="Pfam" id="PF00999">
    <property type="entry name" value="Na_H_Exchanger"/>
    <property type="match status" value="1"/>
</dbReference>
<proteinExistence type="predicted"/>
<keyword evidence="2 5" id="KW-0812">Transmembrane</keyword>
<keyword evidence="8" id="KW-1185">Reference proteome</keyword>
<dbReference type="GO" id="GO:0036376">
    <property type="term" value="P:sodium ion export across plasma membrane"/>
    <property type="evidence" value="ECO:0007669"/>
    <property type="project" value="InterPro"/>
</dbReference>
<evidence type="ECO:0000313" key="7">
    <source>
        <dbReference type="EMBL" id="OQE67770.1"/>
    </source>
</evidence>
<dbReference type="GO" id="GO:0042391">
    <property type="term" value="P:regulation of membrane potential"/>
    <property type="evidence" value="ECO:0007669"/>
    <property type="project" value="InterPro"/>
</dbReference>
<evidence type="ECO:0000313" key="8">
    <source>
        <dbReference type="Proteomes" id="UP000191691"/>
    </source>
</evidence>
<sequence length="185" mass="20159">MSTSLALCYVLHLSGMEHNHRAVPLQLFNINFLVALKNPPPRFRLADAKRRHRLLSSGSGRAAGSSWCPTACKYLKKEWKLILLGMTAMWLATGLLVWDFARTPSVLYALVTGACVTTTDPVLSAVIVKGKFADHKVPKDPQNVIIAESDTNDGLVYPLLYFCTLPHKLGGLGRHAGGAGDFMGL</sequence>
<feature type="transmembrane region" description="Helical" evidence="5">
    <location>
        <begin position="107"/>
        <end position="128"/>
    </location>
</feature>
<evidence type="ECO:0000259" key="6">
    <source>
        <dbReference type="Pfam" id="PF00999"/>
    </source>
</evidence>
<protein>
    <recommendedName>
        <fullName evidence="6">Cation/H+ exchanger transmembrane domain-containing protein</fullName>
    </recommendedName>
</protein>
<comment type="caution">
    <text evidence="7">The sequence shown here is derived from an EMBL/GenBank/DDBJ whole genome shotgun (WGS) entry which is preliminary data.</text>
</comment>
<evidence type="ECO:0000256" key="2">
    <source>
        <dbReference type="ARBA" id="ARBA00022692"/>
    </source>
</evidence>
<feature type="domain" description="Cation/H+ exchanger transmembrane" evidence="6">
    <location>
        <begin position="79"/>
        <end position="165"/>
    </location>
</feature>
<organism evidence="7 8">
    <name type="scientific">Penicillium nalgiovense</name>
    <dbReference type="NCBI Taxonomy" id="60175"/>
    <lineage>
        <taxon>Eukaryota</taxon>
        <taxon>Fungi</taxon>
        <taxon>Dikarya</taxon>
        <taxon>Ascomycota</taxon>
        <taxon>Pezizomycotina</taxon>
        <taxon>Eurotiomycetes</taxon>
        <taxon>Eurotiomycetidae</taxon>
        <taxon>Eurotiales</taxon>
        <taxon>Aspergillaceae</taxon>
        <taxon>Penicillium</taxon>
    </lineage>
</organism>
<dbReference type="EMBL" id="MOOB01000161">
    <property type="protein sequence ID" value="OQE67770.1"/>
    <property type="molecule type" value="Genomic_DNA"/>
</dbReference>
<comment type="subcellular location">
    <subcellularLocation>
        <location evidence="1">Membrane</location>
        <topology evidence="1">Multi-pass membrane protein</topology>
    </subcellularLocation>
</comment>
<dbReference type="GO" id="GO:0005886">
    <property type="term" value="C:plasma membrane"/>
    <property type="evidence" value="ECO:0007669"/>
    <property type="project" value="InterPro"/>
</dbReference>
<evidence type="ECO:0000256" key="1">
    <source>
        <dbReference type="ARBA" id="ARBA00004141"/>
    </source>
</evidence>
<feature type="transmembrane region" description="Helical" evidence="5">
    <location>
        <begin position="81"/>
        <end position="101"/>
    </location>
</feature>
<dbReference type="GO" id="GO:0015385">
    <property type="term" value="F:sodium:proton antiporter activity"/>
    <property type="evidence" value="ECO:0007669"/>
    <property type="project" value="InterPro"/>
</dbReference>
<evidence type="ECO:0000256" key="4">
    <source>
        <dbReference type="ARBA" id="ARBA00023136"/>
    </source>
</evidence>
<dbReference type="InterPro" id="IPR004712">
    <property type="entry name" value="Na+/H+_antiporter_fungi"/>
</dbReference>
<dbReference type="STRING" id="60175.A0A1V6WY15"/>
<dbReference type="PANTHER" id="PTHR31382:SF1">
    <property type="entry name" value="SODIUM ION_PROTON EXCHANGER (EUROFUNG)"/>
    <property type="match status" value="1"/>
</dbReference>
<evidence type="ECO:0000256" key="3">
    <source>
        <dbReference type="ARBA" id="ARBA00022989"/>
    </source>
</evidence>
<reference evidence="8" key="1">
    <citation type="journal article" date="2017" name="Nat. Microbiol.">
        <title>Global analysis of biosynthetic gene clusters reveals vast potential of secondary metabolite production in Penicillium species.</title>
        <authorList>
            <person name="Nielsen J.C."/>
            <person name="Grijseels S."/>
            <person name="Prigent S."/>
            <person name="Ji B."/>
            <person name="Dainat J."/>
            <person name="Nielsen K.F."/>
            <person name="Frisvad J.C."/>
            <person name="Workman M."/>
            <person name="Nielsen J."/>
        </authorList>
    </citation>
    <scope>NUCLEOTIDE SEQUENCE [LARGE SCALE GENOMIC DNA]</scope>
    <source>
        <strain evidence="8">IBT 13039</strain>
    </source>
</reference>
<evidence type="ECO:0000256" key="5">
    <source>
        <dbReference type="SAM" id="Phobius"/>
    </source>
</evidence>